<organism evidence="6 7">
    <name type="scientific">Hydrogenispora ethanolica</name>
    <dbReference type="NCBI Taxonomy" id="1082276"/>
    <lineage>
        <taxon>Bacteria</taxon>
        <taxon>Bacillati</taxon>
        <taxon>Bacillota</taxon>
        <taxon>Hydrogenispora</taxon>
    </lineage>
</organism>
<evidence type="ECO:0000313" key="7">
    <source>
        <dbReference type="Proteomes" id="UP000295008"/>
    </source>
</evidence>
<keyword evidence="7" id="KW-1185">Reference proteome</keyword>
<name>A0A4R1R2X3_HYDET</name>
<dbReference type="InterPro" id="IPR016156">
    <property type="entry name" value="FAD/NAD-linked_Rdtase_dimer_sf"/>
</dbReference>
<dbReference type="Gene3D" id="3.30.390.30">
    <property type="match status" value="1"/>
</dbReference>
<dbReference type="Pfam" id="PF07992">
    <property type="entry name" value="Pyr_redox_2"/>
    <property type="match status" value="1"/>
</dbReference>
<feature type="domain" description="NADH-rubredoxin oxidoreductase C-terminal" evidence="5">
    <location>
        <begin position="308"/>
        <end position="377"/>
    </location>
</feature>
<dbReference type="GO" id="GO:0016491">
    <property type="term" value="F:oxidoreductase activity"/>
    <property type="evidence" value="ECO:0007669"/>
    <property type="project" value="InterPro"/>
</dbReference>
<dbReference type="SUPFAM" id="SSF51905">
    <property type="entry name" value="FAD/NAD(P)-binding domain"/>
    <property type="match status" value="1"/>
</dbReference>
<accession>A0A4R1R2X3</accession>
<dbReference type="Proteomes" id="UP000295008">
    <property type="component" value="Unassembled WGS sequence"/>
</dbReference>
<evidence type="ECO:0000256" key="2">
    <source>
        <dbReference type="ARBA" id="ARBA00022630"/>
    </source>
</evidence>
<proteinExistence type="predicted"/>
<comment type="cofactor">
    <cofactor evidence="1">
        <name>FAD</name>
        <dbReference type="ChEBI" id="CHEBI:57692"/>
    </cofactor>
</comment>
<dbReference type="Pfam" id="PF18267">
    <property type="entry name" value="Rubredoxin_C"/>
    <property type="match status" value="1"/>
</dbReference>
<feature type="domain" description="FAD/NAD(P)-binding" evidence="4">
    <location>
        <begin position="3"/>
        <end position="289"/>
    </location>
</feature>
<dbReference type="InterPro" id="IPR036188">
    <property type="entry name" value="FAD/NAD-bd_sf"/>
</dbReference>
<dbReference type="Gene3D" id="3.50.50.60">
    <property type="entry name" value="FAD/NAD(P)-binding domain"/>
    <property type="match status" value="2"/>
</dbReference>
<dbReference type="InterPro" id="IPR041575">
    <property type="entry name" value="Rubredoxin_C"/>
</dbReference>
<evidence type="ECO:0000313" key="6">
    <source>
        <dbReference type="EMBL" id="TCL59735.1"/>
    </source>
</evidence>
<dbReference type="OrthoDB" id="9807946at2"/>
<gene>
    <name evidence="6" type="ORF">EDC14_103828</name>
</gene>
<dbReference type="AlphaFoldDB" id="A0A4R1R2X3"/>
<dbReference type="RefSeq" id="WP_132016499.1">
    <property type="nucleotide sequence ID" value="NZ_SLUN01000038.1"/>
</dbReference>
<protein>
    <submittedName>
        <fullName evidence="6">Nitrite reductase (NADH) large subunit</fullName>
    </submittedName>
</protein>
<sequence length="413" mass="45601">MVKKVVIVGAGIAGINAIKAIREKDSEVPIDLVSDEPFFPYNRMKLSKGLFELELSDNLLQKKEWYAQNRVNLLLGEAVRKIDVRSQTVTLHHGAKLEFDKLLIATGALNREPELSAAGEPRLYTLRKMNDARQVLAHIDRAGQVVHIGGGIQGLETAWALRQHRKKVTITEIQARLMPFQLDEKGSDLLQHLAEDSGVEVITGSPVVGMEQTSVQIGAGKSIPCDMAIYSIGIIPNLAIVDDTGIRTNRGILVNERMETNLPHIYAAGDVAEYDGKIFGLWNIAVEQGKTAGYNLIGHPASYRPVVPVTTLRGFDITLFSMGDVDESHASHSVVHEDISKNTYIRVFIQNNRISGAIMIGDTGKSPLLKSAIEKQTLLEDISWNQITVEDLFQTLKTDPKERGTRIEQNSVL</sequence>
<dbReference type="PANTHER" id="PTHR43429:SF3">
    <property type="entry name" value="NITRITE REDUCTASE [NAD(P)H]"/>
    <property type="match status" value="1"/>
</dbReference>
<dbReference type="PRINTS" id="PR00469">
    <property type="entry name" value="PNDRDTASEII"/>
</dbReference>
<dbReference type="InterPro" id="IPR023753">
    <property type="entry name" value="FAD/NAD-binding_dom"/>
</dbReference>
<evidence type="ECO:0000256" key="1">
    <source>
        <dbReference type="ARBA" id="ARBA00001974"/>
    </source>
</evidence>
<dbReference type="PANTHER" id="PTHR43429">
    <property type="entry name" value="PYRIDINE NUCLEOTIDE-DISULFIDE OXIDOREDUCTASE DOMAIN-CONTAINING"/>
    <property type="match status" value="1"/>
</dbReference>
<reference evidence="6 7" key="1">
    <citation type="submission" date="2019-03" db="EMBL/GenBank/DDBJ databases">
        <title>Genomic Encyclopedia of Type Strains, Phase IV (KMG-IV): sequencing the most valuable type-strain genomes for metagenomic binning, comparative biology and taxonomic classification.</title>
        <authorList>
            <person name="Goeker M."/>
        </authorList>
    </citation>
    <scope>NUCLEOTIDE SEQUENCE [LARGE SCALE GENOMIC DNA]</scope>
    <source>
        <strain evidence="6 7">LX-B</strain>
    </source>
</reference>
<dbReference type="InterPro" id="IPR050260">
    <property type="entry name" value="FAD-bd_OxRdtase"/>
</dbReference>
<dbReference type="PRINTS" id="PR00368">
    <property type="entry name" value="FADPNR"/>
</dbReference>
<evidence type="ECO:0000256" key="3">
    <source>
        <dbReference type="ARBA" id="ARBA00022827"/>
    </source>
</evidence>
<comment type="caution">
    <text evidence="6">The sequence shown here is derived from an EMBL/GenBank/DDBJ whole genome shotgun (WGS) entry which is preliminary data.</text>
</comment>
<keyword evidence="3" id="KW-0274">FAD</keyword>
<evidence type="ECO:0000259" key="4">
    <source>
        <dbReference type="Pfam" id="PF07992"/>
    </source>
</evidence>
<dbReference type="EMBL" id="SLUN01000038">
    <property type="protein sequence ID" value="TCL59735.1"/>
    <property type="molecule type" value="Genomic_DNA"/>
</dbReference>
<keyword evidence="2" id="KW-0285">Flavoprotein</keyword>
<evidence type="ECO:0000259" key="5">
    <source>
        <dbReference type="Pfam" id="PF18267"/>
    </source>
</evidence>